<proteinExistence type="predicted"/>
<feature type="compositionally biased region" description="Polar residues" evidence="1">
    <location>
        <begin position="18"/>
        <end position="27"/>
    </location>
</feature>
<dbReference type="CDD" id="cd14688">
    <property type="entry name" value="bZIP_YAP"/>
    <property type="match status" value="1"/>
</dbReference>
<gene>
    <name evidence="2" type="ORF">E0Z10_g9182</name>
</gene>
<evidence type="ECO:0000313" key="3">
    <source>
        <dbReference type="Proteomes" id="UP000297716"/>
    </source>
</evidence>
<dbReference type="InterPro" id="IPR046347">
    <property type="entry name" value="bZIP_sf"/>
</dbReference>
<dbReference type="SUPFAM" id="SSF57959">
    <property type="entry name" value="Leucine zipper domain"/>
    <property type="match status" value="1"/>
</dbReference>
<dbReference type="PANTHER" id="PTHR37012:SF2">
    <property type="entry name" value="BZIP DOMAIN-CONTAINING PROTEIN-RELATED"/>
    <property type="match status" value="1"/>
</dbReference>
<organism evidence="2 3">
    <name type="scientific">Xylaria hypoxylon</name>
    <dbReference type="NCBI Taxonomy" id="37992"/>
    <lineage>
        <taxon>Eukaryota</taxon>
        <taxon>Fungi</taxon>
        <taxon>Dikarya</taxon>
        <taxon>Ascomycota</taxon>
        <taxon>Pezizomycotina</taxon>
        <taxon>Sordariomycetes</taxon>
        <taxon>Xylariomycetidae</taxon>
        <taxon>Xylariales</taxon>
        <taxon>Xylariaceae</taxon>
        <taxon>Xylaria</taxon>
    </lineage>
</organism>
<name>A0A4Z0YHY0_9PEZI</name>
<evidence type="ECO:0000313" key="2">
    <source>
        <dbReference type="EMBL" id="TGJ79588.1"/>
    </source>
</evidence>
<feature type="compositionally biased region" description="Low complexity" evidence="1">
    <location>
        <begin position="99"/>
        <end position="116"/>
    </location>
</feature>
<evidence type="ECO:0008006" key="4">
    <source>
        <dbReference type="Google" id="ProtNLM"/>
    </source>
</evidence>
<dbReference type="GO" id="GO:0003700">
    <property type="term" value="F:DNA-binding transcription factor activity"/>
    <property type="evidence" value="ECO:0007669"/>
    <property type="project" value="InterPro"/>
</dbReference>
<evidence type="ECO:0000256" key="1">
    <source>
        <dbReference type="SAM" id="MobiDB-lite"/>
    </source>
</evidence>
<dbReference type="EMBL" id="SKBN01000276">
    <property type="protein sequence ID" value="TGJ79588.1"/>
    <property type="molecule type" value="Genomic_DNA"/>
</dbReference>
<feature type="region of interest" description="Disordered" evidence="1">
    <location>
        <begin position="1"/>
        <end position="40"/>
    </location>
</feature>
<dbReference type="Gene3D" id="1.20.5.170">
    <property type="match status" value="1"/>
</dbReference>
<reference evidence="2 3" key="1">
    <citation type="submission" date="2019-03" db="EMBL/GenBank/DDBJ databases">
        <title>Draft genome sequence of Xylaria hypoxylon DSM 108379, a ubiquitous saprotrophic-parasitic fungi on hardwood.</title>
        <authorList>
            <person name="Buettner E."/>
            <person name="Leonhardt S."/>
            <person name="Gebauer A.M."/>
            <person name="Liers C."/>
            <person name="Hofrichter M."/>
            <person name="Kellner H."/>
        </authorList>
    </citation>
    <scope>NUCLEOTIDE SEQUENCE [LARGE SCALE GENOMIC DNA]</scope>
    <source>
        <strain evidence="2 3">DSM 108379</strain>
    </source>
</reference>
<dbReference type="Proteomes" id="UP000297716">
    <property type="component" value="Unassembled WGS sequence"/>
</dbReference>
<keyword evidence="3" id="KW-1185">Reference proteome</keyword>
<dbReference type="OrthoDB" id="3535998at2759"/>
<protein>
    <recommendedName>
        <fullName evidence="4">BZIP domain-containing protein</fullName>
    </recommendedName>
</protein>
<dbReference type="PANTHER" id="PTHR37012">
    <property type="entry name" value="B-ZIP TRANSCRIPTION FACTOR (EUROFUNG)-RELATED"/>
    <property type="match status" value="1"/>
</dbReference>
<accession>A0A4Z0YHY0</accession>
<sequence>MTKPTPDKAKGGKRKGTRSVSTLTPSQLARKRANDREAQRAIRARTKEHIESLEKEIDELRSQHSRDRTVQDLLGRNRALEDEVRRLRESLGIRQAGHNVPYPNSYNSSTSQPSSYGHSTPEYPIVPDIPPYGNVPDATNVWPSSVPCSLPSTVSSPSSPAAPEDYGNTYFPTNPSVILERSSMPPAIHSPAASCITNSDMGFDDVKSEFGCPPQIGIVPISPTYHQAPWNVYPVYY</sequence>
<feature type="region of interest" description="Disordered" evidence="1">
    <location>
        <begin position="95"/>
        <end position="118"/>
    </location>
</feature>
<feature type="compositionally biased region" description="Basic and acidic residues" evidence="1">
    <location>
        <begin position="1"/>
        <end position="10"/>
    </location>
</feature>
<dbReference type="AlphaFoldDB" id="A0A4Z0YHY0"/>
<comment type="caution">
    <text evidence="2">The sequence shown here is derived from an EMBL/GenBank/DDBJ whole genome shotgun (WGS) entry which is preliminary data.</text>
</comment>